<evidence type="ECO:0000256" key="6">
    <source>
        <dbReference type="SAM" id="Phobius"/>
    </source>
</evidence>
<sequence>MFSAIFLGCPASHFAELPPTNENGLSFQSSCSANCACTMKRFTPICGPDNNTNYFSPCFAGCQPNSLIQSTDGLNQYSMCGCIKGQGMATEAFFPYPLVYGLVADASCKLWESKCGKKGNCWVYDTDKFRIYMHGLTVTLYCMASLFDVFVIFMSKRIRNLYDEDEDREAKDIDKYTVQYGYPGLIWILIIIFSILNSILWKYFSDSSGDGVFDGLRYMVRTLTGQSVKRDRVDSYERQLQITR</sequence>
<organism evidence="8">
    <name type="scientific">Oppiella nova</name>
    <dbReference type="NCBI Taxonomy" id="334625"/>
    <lineage>
        <taxon>Eukaryota</taxon>
        <taxon>Metazoa</taxon>
        <taxon>Ecdysozoa</taxon>
        <taxon>Arthropoda</taxon>
        <taxon>Chelicerata</taxon>
        <taxon>Arachnida</taxon>
        <taxon>Acari</taxon>
        <taxon>Acariformes</taxon>
        <taxon>Sarcoptiformes</taxon>
        <taxon>Oribatida</taxon>
        <taxon>Brachypylina</taxon>
        <taxon>Oppioidea</taxon>
        <taxon>Oppiidae</taxon>
        <taxon>Oppiella</taxon>
    </lineage>
</organism>
<dbReference type="EMBL" id="OC928843">
    <property type="protein sequence ID" value="CAD7657963.1"/>
    <property type="molecule type" value="Genomic_DNA"/>
</dbReference>
<dbReference type="InterPro" id="IPR004156">
    <property type="entry name" value="OATP"/>
</dbReference>
<evidence type="ECO:0000256" key="1">
    <source>
        <dbReference type="ARBA" id="ARBA00004651"/>
    </source>
</evidence>
<evidence type="ECO:0000256" key="5">
    <source>
        <dbReference type="ARBA" id="ARBA00023136"/>
    </source>
</evidence>
<keyword evidence="4 6" id="KW-1133">Transmembrane helix</keyword>
<keyword evidence="9" id="KW-1185">Reference proteome</keyword>
<dbReference type="AlphaFoldDB" id="A0A7R9MD38"/>
<evidence type="ECO:0000313" key="8">
    <source>
        <dbReference type="EMBL" id="CAD7657963.1"/>
    </source>
</evidence>
<feature type="transmembrane region" description="Helical" evidence="6">
    <location>
        <begin position="185"/>
        <end position="204"/>
    </location>
</feature>
<feature type="domain" description="Kazal-like" evidence="7">
    <location>
        <begin position="25"/>
        <end position="81"/>
    </location>
</feature>
<dbReference type="PROSITE" id="PS51465">
    <property type="entry name" value="KAZAL_2"/>
    <property type="match status" value="1"/>
</dbReference>
<dbReference type="GO" id="GO:0016323">
    <property type="term" value="C:basolateral plasma membrane"/>
    <property type="evidence" value="ECO:0007669"/>
    <property type="project" value="TreeGrafter"/>
</dbReference>
<keyword evidence="3 6" id="KW-0812">Transmembrane</keyword>
<name>A0A7R9MD38_9ACAR</name>
<dbReference type="Pfam" id="PF07648">
    <property type="entry name" value="Kazal_2"/>
    <property type="match status" value="1"/>
</dbReference>
<reference evidence="8" key="1">
    <citation type="submission" date="2020-11" db="EMBL/GenBank/DDBJ databases">
        <authorList>
            <person name="Tran Van P."/>
        </authorList>
    </citation>
    <scope>NUCLEOTIDE SEQUENCE</scope>
</reference>
<dbReference type="EMBL" id="CAJPVJ010014018">
    <property type="protein sequence ID" value="CAG2175149.1"/>
    <property type="molecule type" value="Genomic_DNA"/>
</dbReference>
<evidence type="ECO:0000256" key="4">
    <source>
        <dbReference type="ARBA" id="ARBA00022989"/>
    </source>
</evidence>
<dbReference type="PANTHER" id="PTHR11388:SF76">
    <property type="entry name" value="SOLUTE CARRIER ORGANIC ANION TRANSPORTER FAMILY MEMBER"/>
    <property type="match status" value="1"/>
</dbReference>
<dbReference type="PANTHER" id="PTHR11388">
    <property type="entry name" value="ORGANIC ANION TRANSPORTER"/>
    <property type="match status" value="1"/>
</dbReference>
<keyword evidence="2" id="KW-1003">Cell membrane</keyword>
<evidence type="ECO:0000256" key="2">
    <source>
        <dbReference type="ARBA" id="ARBA00022475"/>
    </source>
</evidence>
<dbReference type="Pfam" id="PF03137">
    <property type="entry name" value="OATP"/>
    <property type="match status" value="1"/>
</dbReference>
<evidence type="ECO:0000259" key="7">
    <source>
        <dbReference type="PROSITE" id="PS51465"/>
    </source>
</evidence>
<dbReference type="Proteomes" id="UP000728032">
    <property type="component" value="Unassembled WGS sequence"/>
</dbReference>
<keyword evidence="5 6" id="KW-0472">Membrane</keyword>
<dbReference type="OrthoDB" id="5062115at2759"/>
<dbReference type="GO" id="GO:0043252">
    <property type="term" value="P:sodium-independent organic anion transport"/>
    <property type="evidence" value="ECO:0007669"/>
    <property type="project" value="TreeGrafter"/>
</dbReference>
<comment type="subcellular location">
    <subcellularLocation>
        <location evidence="1">Cell membrane</location>
        <topology evidence="1">Multi-pass membrane protein</topology>
    </subcellularLocation>
</comment>
<proteinExistence type="predicted"/>
<feature type="transmembrane region" description="Helical" evidence="6">
    <location>
        <begin position="131"/>
        <end position="153"/>
    </location>
</feature>
<evidence type="ECO:0000256" key="3">
    <source>
        <dbReference type="ARBA" id="ARBA00022692"/>
    </source>
</evidence>
<protein>
    <recommendedName>
        <fullName evidence="7">Kazal-like domain-containing protein</fullName>
    </recommendedName>
</protein>
<dbReference type="GO" id="GO:0015347">
    <property type="term" value="F:sodium-independent organic anion transmembrane transporter activity"/>
    <property type="evidence" value="ECO:0007669"/>
    <property type="project" value="TreeGrafter"/>
</dbReference>
<dbReference type="InterPro" id="IPR002350">
    <property type="entry name" value="Kazal_dom"/>
</dbReference>
<evidence type="ECO:0000313" key="9">
    <source>
        <dbReference type="Proteomes" id="UP000728032"/>
    </source>
</evidence>
<accession>A0A7R9MD38</accession>
<gene>
    <name evidence="8" type="ORF">ONB1V03_LOCUS14588</name>
</gene>
<feature type="non-terminal residue" evidence="8">
    <location>
        <position position="244"/>
    </location>
</feature>